<dbReference type="Pfam" id="PF08282">
    <property type="entry name" value="Hydrolase_3"/>
    <property type="match status" value="1"/>
</dbReference>
<evidence type="ECO:0000313" key="1">
    <source>
        <dbReference type="EMBL" id="OGN05670.1"/>
    </source>
</evidence>
<sequence>MEQISLSNLAWGIKAVISDVDGVFTDNRVLEGAPYKAKWRSYYDGQGVSLLRAIGIRVCLITNEKGDSAKHIVDVVEKWNNLPSSEKTPGDGGWHHVKLYPGMGGIKKVIAAEEWLKEIGISFEHCAFMGDDLVDAPLLQKVSLRAAPISGDPAIKRMAHFVSERVGGMGAFRDFANFILEARGIDPLSLSPQ</sequence>
<evidence type="ECO:0008006" key="3">
    <source>
        <dbReference type="Google" id="ProtNLM"/>
    </source>
</evidence>
<dbReference type="GO" id="GO:0008781">
    <property type="term" value="F:N-acylneuraminate cytidylyltransferase activity"/>
    <property type="evidence" value="ECO:0007669"/>
    <property type="project" value="TreeGrafter"/>
</dbReference>
<dbReference type="PANTHER" id="PTHR21485:SF6">
    <property type="entry name" value="N-ACYLNEURAMINATE CYTIDYLYLTRANSFERASE-RELATED"/>
    <property type="match status" value="1"/>
</dbReference>
<dbReference type="InterPro" id="IPR050793">
    <property type="entry name" value="CMP-NeuNAc_synthase"/>
</dbReference>
<proteinExistence type="predicted"/>
<dbReference type="Gene3D" id="3.40.50.1000">
    <property type="entry name" value="HAD superfamily/HAD-like"/>
    <property type="match status" value="1"/>
</dbReference>
<organism evidence="1 2">
    <name type="scientific">Candidatus Yanofskybacteria bacterium RIFCSPHIGHO2_01_FULL_44_17</name>
    <dbReference type="NCBI Taxonomy" id="1802668"/>
    <lineage>
        <taxon>Bacteria</taxon>
        <taxon>Candidatus Yanofskyibacteriota</taxon>
    </lineage>
</organism>
<reference evidence="1 2" key="1">
    <citation type="journal article" date="2016" name="Nat. Commun.">
        <title>Thousands of microbial genomes shed light on interconnected biogeochemical processes in an aquifer system.</title>
        <authorList>
            <person name="Anantharaman K."/>
            <person name="Brown C.T."/>
            <person name="Hug L.A."/>
            <person name="Sharon I."/>
            <person name="Castelle C.J."/>
            <person name="Probst A.J."/>
            <person name="Thomas B.C."/>
            <person name="Singh A."/>
            <person name="Wilkins M.J."/>
            <person name="Karaoz U."/>
            <person name="Brodie E.L."/>
            <person name="Williams K.H."/>
            <person name="Hubbard S.S."/>
            <person name="Banfield J.F."/>
        </authorList>
    </citation>
    <scope>NUCLEOTIDE SEQUENCE [LARGE SCALE GENOMIC DNA]</scope>
</reference>
<dbReference type="InterPro" id="IPR023214">
    <property type="entry name" value="HAD_sf"/>
</dbReference>
<dbReference type="SUPFAM" id="SSF56784">
    <property type="entry name" value="HAD-like"/>
    <property type="match status" value="1"/>
</dbReference>
<dbReference type="InterPro" id="IPR036412">
    <property type="entry name" value="HAD-like_sf"/>
</dbReference>
<dbReference type="AlphaFoldDB" id="A0A1F8EZ99"/>
<dbReference type="PANTHER" id="PTHR21485">
    <property type="entry name" value="HAD SUPERFAMILY MEMBERS CMAS AND KDSC"/>
    <property type="match status" value="1"/>
</dbReference>
<accession>A0A1F8EZ99</accession>
<dbReference type="EMBL" id="MGJI01000006">
    <property type="protein sequence ID" value="OGN05670.1"/>
    <property type="molecule type" value="Genomic_DNA"/>
</dbReference>
<name>A0A1F8EZ99_9BACT</name>
<comment type="caution">
    <text evidence="1">The sequence shown here is derived from an EMBL/GenBank/DDBJ whole genome shotgun (WGS) entry which is preliminary data.</text>
</comment>
<dbReference type="Proteomes" id="UP000177507">
    <property type="component" value="Unassembled WGS sequence"/>
</dbReference>
<dbReference type="STRING" id="1802668.A2831_00620"/>
<gene>
    <name evidence="1" type="ORF">A2831_00620</name>
</gene>
<evidence type="ECO:0000313" key="2">
    <source>
        <dbReference type="Proteomes" id="UP000177507"/>
    </source>
</evidence>
<protein>
    <recommendedName>
        <fullName evidence="3">3-deoxy-D-manno-octulosonate 8-phosphate phosphatase</fullName>
    </recommendedName>
</protein>